<dbReference type="Proteomes" id="UP000041254">
    <property type="component" value="Unassembled WGS sequence"/>
</dbReference>
<feature type="compositionally biased region" description="Low complexity" evidence="1">
    <location>
        <begin position="131"/>
        <end position="143"/>
    </location>
</feature>
<reference evidence="2 3" key="1">
    <citation type="submission" date="2014-11" db="EMBL/GenBank/DDBJ databases">
        <authorList>
            <person name="Zhu J."/>
            <person name="Qi W."/>
            <person name="Song R."/>
        </authorList>
    </citation>
    <scope>NUCLEOTIDE SEQUENCE [LARGE SCALE GENOMIC DNA]</scope>
</reference>
<name>A0A0G4FUR1_VITBC</name>
<evidence type="ECO:0000256" key="1">
    <source>
        <dbReference type="SAM" id="MobiDB-lite"/>
    </source>
</evidence>
<proteinExistence type="predicted"/>
<feature type="compositionally biased region" description="Pro residues" evidence="1">
    <location>
        <begin position="82"/>
        <end position="91"/>
    </location>
</feature>
<feature type="compositionally biased region" description="Pro residues" evidence="1">
    <location>
        <begin position="1"/>
        <end position="18"/>
    </location>
</feature>
<dbReference type="AlphaFoldDB" id="A0A0G4FUR1"/>
<accession>A0A0G4FUR1</accession>
<gene>
    <name evidence="2" type="ORF">Vbra_16223</name>
</gene>
<evidence type="ECO:0000313" key="2">
    <source>
        <dbReference type="EMBL" id="CEM18333.1"/>
    </source>
</evidence>
<keyword evidence="3" id="KW-1185">Reference proteome</keyword>
<dbReference type="InParanoid" id="A0A0G4FUR1"/>
<dbReference type="VEuPathDB" id="CryptoDB:Vbra_16223"/>
<evidence type="ECO:0000313" key="3">
    <source>
        <dbReference type="Proteomes" id="UP000041254"/>
    </source>
</evidence>
<protein>
    <submittedName>
        <fullName evidence="2">Uncharacterized protein</fullName>
    </submittedName>
</protein>
<organism evidence="2 3">
    <name type="scientific">Vitrella brassicaformis (strain CCMP3155)</name>
    <dbReference type="NCBI Taxonomy" id="1169540"/>
    <lineage>
        <taxon>Eukaryota</taxon>
        <taxon>Sar</taxon>
        <taxon>Alveolata</taxon>
        <taxon>Colpodellida</taxon>
        <taxon>Vitrellaceae</taxon>
        <taxon>Vitrella</taxon>
    </lineage>
</organism>
<feature type="compositionally biased region" description="Basic and acidic residues" evidence="1">
    <location>
        <begin position="53"/>
        <end position="77"/>
    </location>
</feature>
<sequence length="300" mass="31328">MAAPPPPPPPVPPLPPRPLAATVPASHGNSAMAEAPSPQPPLTVDQPPQQENHPMHQDQQHEERPAVGAAGERDGEGHPQPQTQPQPPPAPSAVVKTELADTPPADYNQHSRQGGTTIKQEQMGGQHDPPAAAAAAAVAVASAERVQGASRVKVETGASGAKTRDGRGPEGASGVGHQQGEVVDLVADGEGDERGGGSSEYVDKLHMLSHVDLVAALKKQKAHAALEVVEEMAFDGRNLASLRGKTVSQVVLQYYDGERKHSGRVGHLMNWIDDVYKNDNTGRLRVPLASASASASAAER</sequence>
<feature type="compositionally biased region" description="Polar residues" evidence="1">
    <location>
        <begin position="108"/>
        <end position="120"/>
    </location>
</feature>
<feature type="region of interest" description="Disordered" evidence="1">
    <location>
        <begin position="1"/>
        <end position="176"/>
    </location>
</feature>
<dbReference type="EMBL" id="CDMY01000499">
    <property type="protein sequence ID" value="CEM18333.1"/>
    <property type="molecule type" value="Genomic_DNA"/>
</dbReference>